<evidence type="ECO:0000256" key="1">
    <source>
        <dbReference type="SAM" id="Phobius"/>
    </source>
</evidence>
<dbReference type="SUPFAM" id="SSF55073">
    <property type="entry name" value="Nucleotide cyclase"/>
    <property type="match status" value="1"/>
</dbReference>
<name>A0ABW6W7S9_9ACTN</name>
<dbReference type="PROSITE" id="PS50887">
    <property type="entry name" value="GGDEF"/>
    <property type="match status" value="1"/>
</dbReference>
<dbReference type="PANTHER" id="PTHR46663:SF2">
    <property type="entry name" value="GGDEF DOMAIN-CONTAINING PROTEIN"/>
    <property type="match status" value="1"/>
</dbReference>
<dbReference type="RefSeq" id="WP_020509695.1">
    <property type="nucleotide sequence ID" value="NZ_JBIAZU010000001.1"/>
</dbReference>
<dbReference type="InterPro" id="IPR000160">
    <property type="entry name" value="GGDEF_dom"/>
</dbReference>
<dbReference type="NCBIfam" id="TIGR00254">
    <property type="entry name" value="GGDEF"/>
    <property type="match status" value="1"/>
</dbReference>
<feature type="transmembrane region" description="Helical" evidence="1">
    <location>
        <begin position="164"/>
        <end position="188"/>
    </location>
</feature>
<keyword evidence="1" id="KW-0812">Transmembrane</keyword>
<dbReference type="CDD" id="cd01949">
    <property type="entry name" value="GGDEF"/>
    <property type="match status" value="1"/>
</dbReference>
<dbReference type="EC" id="2.7.7.65" evidence="3"/>
<dbReference type="PANTHER" id="PTHR46663">
    <property type="entry name" value="DIGUANYLATE CYCLASE DGCT-RELATED"/>
    <property type="match status" value="1"/>
</dbReference>
<dbReference type="Gene3D" id="3.30.70.270">
    <property type="match status" value="1"/>
</dbReference>
<evidence type="ECO:0000313" key="4">
    <source>
        <dbReference type="Proteomes" id="UP001602245"/>
    </source>
</evidence>
<feature type="transmembrane region" description="Helical" evidence="1">
    <location>
        <begin position="69"/>
        <end position="86"/>
    </location>
</feature>
<proteinExistence type="predicted"/>
<feature type="transmembrane region" description="Helical" evidence="1">
    <location>
        <begin position="7"/>
        <end position="26"/>
    </location>
</feature>
<feature type="transmembrane region" description="Helical" evidence="1">
    <location>
        <begin position="288"/>
        <end position="307"/>
    </location>
</feature>
<feature type="domain" description="GGDEF" evidence="2">
    <location>
        <begin position="356"/>
        <end position="487"/>
    </location>
</feature>
<sequence>MLRRLTSVYGLLYAAAVGWCIARMIGWDHLAVAGWLPGALSMLAVTWYFRQAAKLPELTPAGRRFWRRLSVATLLIAPATGPFTAATVGGTRAGVGPVFYVSVGLLVVALGLVLWSLLRLPSARRSGADWLRLGMDAATVLIGASTFLWHFVLRPQLSSGSGPATVLGLLVMCLICLLAVLAVVKLMLAGTVAVDSLALRLLAAVVGVGAIGSALVPVLGDPRYAGVSDVITTTEGFVAALAGVVQCSRATSVASVPRTRPYSVLPYLAIGAVDALLFAAVVTDSDQLAVLIGAVAATATVVVRQLLAFRDNAALVEQLRQHQLRLREQATHDALTGLANRALFNETLDNATDNGELVSAILIDLDDFKTVNDTLGHPVGDELLIEVARRLRTAVRPDDLVARLGGDEFAVLLPRADTTQAAEVAARIVDTLALPVRLGDHELAANASVGVAERARQDLPADLLRHADVAMYTAKREGKGRFSVYRPDPDWSALTAATA</sequence>
<comment type="caution">
    <text evidence="3">The sequence shown here is derived from an EMBL/GenBank/DDBJ whole genome shotgun (WGS) entry which is preliminary data.</text>
</comment>
<dbReference type="InterPro" id="IPR052163">
    <property type="entry name" value="DGC-Regulatory_Protein"/>
</dbReference>
<evidence type="ECO:0000259" key="2">
    <source>
        <dbReference type="PROSITE" id="PS50887"/>
    </source>
</evidence>
<organism evidence="3 4">
    <name type="scientific">Paractinoplanes globisporus</name>
    <dbReference type="NCBI Taxonomy" id="113565"/>
    <lineage>
        <taxon>Bacteria</taxon>
        <taxon>Bacillati</taxon>
        <taxon>Actinomycetota</taxon>
        <taxon>Actinomycetes</taxon>
        <taxon>Micromonosporales</taxon>
        <taxon>Micromonosporaceae</taxon>
        <taxon>Paractinoplanes</taxon>
    </lineage>
</organism>
<feature type="transmembrane region" description="Helical" evidence="1">
    <location>
        <begin position="197"/>
        <end position="218"/>
    </location>
</feature>
<accession>A0ABW6W7S9</accession>
<dbReference type="GO" id="GO:0052621">
    <property type="term" value="F:diguanylate cyclase activity"/>
    <property type="evidence" value="ECO:0007669"/>
    <property type="project" value="UniProtKB-EC"/>
</dbReference>
<feature type="transmembrane region" description="Helical" evidence="1">
    <location>
        <begin position="32"/>
        <end position="49"/>
    </location>
</feature>
<keyword evidence="1" id="KW-0472">Membrane</keyword>
<reference evidence="3 4" key="1">
    <citation type="submission" date="2024-10" db="EMBL/GenBank/DDBJ databases">
        <title>The Natural Products Discovery Center: Release of the First 8490 Sequenced Strains for Exploring Actinobacteria Biosynthetic Diversity.</title>
        <authorList>
            <person name="Kalkreuter E."/>
            <person name="Kautsar S.A."/>
            <person name="Yang D."/>
            <person name="Bader C.D."/>
            <person name="Teijaro C.N."/>
            <person name="Fluegel L."/>
            <person name="Davis C.M."/>
            <person name="Simpson J.R."/>
            <person name="Lauterbach L."/>
            <person name="Steele A.D."/>
            <person name="Gui C."/>
            <person name="Meng S."/>
            <person name="Li G."/>
            <person name="Viehrig K."/>
            <person name="Ye F."/>
            <person name="Su P."/>
            <person name="Kiefer A.F."/>
            <person name="Nichols A."/>
            <person name="Cepeda A.J."/>
            <person name="Yan W."/>
            <person name="Fan B."/>
            <person name="Jiang Y."/>
            <person name="Adhikari A."/>
            <person name="Zheng C.-J."/>
            <person name="Schuster L."/>
            <person name="Cowan T.M."/>
            <person name="Smanski M.J."/>
            <person name="Chevrette M.G."/>
            <person name="De Carvalho L.P.S."/>
            <person name="Shen B."/>
        </authorList>
    </citation>
    <scope>NUCLEOTIDE SEQUENCE [LARGE SCALE GENOMIC DNA]</scope>
    <source>
        <strain evidence="3 4">NPDC000087</strain>
    </source>
</reference>
<feature type="transmembrane region" description="Helical" evidence="1">
    <location>
        <begin position="264"/>
        <end position="282"/>
    </location>
</feature>
<dbReference type="InterPro" id="IPR043128">
    <property type="entry name" value="Rev_trsase/Diguanyl_cyclase"/>
</dbReference>
<dbReference type="SMART" id="SM00267">
    <property type="entry name" value="GGDEF"/>
    <property type="match status" value="1"/>
</dbReference>
<keyword evidence="1" id="KW-1133">Transmembrane helix</keyword>
<evidence type="ECO:0000313" key="3">
    <source>
        <dbReference type="EMBL" id="MFF5289357.1"/>
    </source>
</evidence>
<dbReference type="Proteomes" id="UP001602245">
    <property type="component" value="Unassembled WGS sequence"/>
</dbReference>
<dbReference type="InterPro" id="IPR029787">
    <property type="entry name" value="Nucleotide_cyclase"/>
</dbReference>
<protein>
    <submittedName>
        <fullName evidence="3">Diguanylate cyclase domain-containing protein</fullName>
        <ecNumber evidence="3">2.7.7.65</ecNumber>
    </submittedName>
</protein>
<feature type="transmembrane region" description="Helical" evidence="1">
    <location>
        <begin position="98"/>
        <end position="118"/>
    </location>
</feature>
<dbReference type="Pfam" id="PF00990">
    <property type="entry name" value="GGDEF"/>
    <property type="match status" value="1"/>
</dbReference>
<feature type="transmembrane region" description="Helical" evidence="1">
    <location>
        <begin position="130"/>
        <end position="152"/>
    </location>
</feature>
<dbReference type="EMBL" id="JBIAZU010000001">
    <property type="protein sequence ID" value="MFF5289357.1"/>
    <property type="molecule type" value="Genomic_DNA"/>
</dbReference>
<keyword evidence="4" id="KW-1185">Reference proteome</keyword>
<keyword evidence="3" id="KW-0808">Transferase</keyword>
<keyword evidence="3" id="KW-0548">Nucleotidyltransferase</keyword>
<gene>
    <name evidence="3" type="ORF">ACFY35_07960</name>
</gene>